<accession>A0A5C6NI06</accession>
<keyword evidence="4" id="KW-0965">Cell junction</keyword>
<dbReference type="PANTHER" id="PTHR44468">
    <property type="entry name" value="COXSACKIEVIRUS AND ADENOVIRUS RECEPTOR-RELATED"/>
    <property type="match status" value="1"/>
</dbReference>
<dbReference type="InterPro" id="IPR003598">
    <property type="entry name" value="Ig_sub2"/>
</dbReference>
<feature type="domain" description="Ig-like" evidence="8">
    <location>
        <begin position="1"/>
        <end position="118"/>
    </location>
</feature>
<keyword evidence="9" id="KW-0675">Receptor</keyword>
<dbReference type="InterPro" id="IPR013783">
    <property type="entry name" value="Ig-like_fold"/>
</dbReference>
<dbReference type="SMART" id="SM00408">
    <property type="entry name" value="IGc2"/>
    <property type="match status" value="2"/>
</dbReference>
<proteinExistence type="predicted"/>
<dbReference type="SMART" id="SM00409">
    <property type="entry name" value="IG"/>
    <property type="match status" value="2"/>
</dbReference>
<comment type="caution">
    <text evidence="9">The sequence shown here is derived from an EMBL/GenBank/DDBJ whole genome shotgun (WGS) entry which is preliminary data.</text>
</comment>
<evidence type="ECO:0000256" key="7">
    <source>
        <dbReference type="SAM" id="Phobius"/>
    </source>
</evidence>
<dbReference type="Pfam" id="PF07686">
    <property type="entry name" value="V-set"/>
    <property type="match status" value="1"/>
</dbReference>
<comment type="subcellular location">
    <subcellularLocation>
        <location evidence="5">Basolateral cell membrane</location>
        <topology evidence="5">Single-pass type I membrane protein</topology>
    </subcellularLocation>
    <subcellularLocation>
        <location evidence="2">Cell junction</location>
        <location evidence="2">Adherens junction</location>
    </subcellularLocation>
    <subcellularLocation>
        <location evidence="1">Cell junction</location>
        <location evidence="1">Tight junction</location>
    </subcellularLocation>
</comment>
<evidence type="ECO:0000256" key="2">
    <source>
        <dbReference type="ARBA" id="ARBA00004536"/>
    </source>
</evidence>
<dbReference type="InterPro" id="IPR007110">
    <property type="entry name" value="Ig-like_dom"/>
</dbReference>
<feature type="region of interest" description="Disordered" evidence="6">
    <location>
        <begin position="254"/>
        <end position="323"/>
    </location>
</feature>
<feature type="domain" description="Ig-like" evidence="8">
    <location>
        <begin position="123"/>
        <end position="209"/>
    </location>
</feature>
<dbReference type="PANTHER" id="PTHR44468:SF1">
    <property type="entry name" value="V-SET AND IMMUNOGLOBULIN DOMAIN CONTAINING 8A ISOFORM 1"/>
    <property type="match status" value="1"/>
</dbReference>
<sequence length="323" mass="35015">MQVTSTGPLTMQRAEGDGVSLGCRYRTSPSDTGELDIEWSMINPDTTQKNQMLLSYTSGTKYIHGSGVFAHGLSFAAGDPSMGDASLTISLLSFAHSGTYQCKVKKSPGVDMLKMSLAVMVKPSVPKCWVEGGDVVGEALSLHCKVEKGSPPLRYSWTRISGGPFPATATQEGATGELRITNHSQSFAGLYDCRASNTVGAERCRVVLKANKPPNRAGVIIGTIVGSLLLVFILLAFLAVLTWKLRSRYRPEKELSNEIREDAQPPASRPVSRHTDRSSARCPQVLYCEVSRSEPDSFGGGRNTASIHSQRHTSVRHAYDSDY</sequence>
<reference evidence="9 10" key="1">
    <citation type="submission" date="2019-04" db="EMBL/GenBank/DDBJ databases">
        <title>Chromosome genome assembly for Takifugu flavidus.</title>
        <authorList>
            <person name="Xiao S."/>
        </authorList>
    </citation>
    <scope>NUCLEOTIDE SEQUENCE [LARGE SCALE GENOMIC DNA]</scope>
    <source>
        <strain evidence="9">HTHZ2018</strain>
        <tissue evidence="9">Muscle</tissue>
    </source>
</reference>
<dbReference type="Pfam" id="PF13927">
    <property type="entry name" value="Ig_3"/>
    <property type="match status" value="1"/>
</dbReference>
<evidence type="ECO:0000256" key="4">
    <source>
        <dbReference type="ARBA" id="ARBA00022949"/>
    </source>
</evidence>
<evidence type="ECO:0000256" key="5">
    <source>
        <dbReference type="ARBA" id="ARBA00023768"/>
    </source>
</evidence>
<evidence type="ECO:0000313" key="9">
    <source>
        <dbReference type="EMBL" id="TWW66696.1"/>
    </source>
</evidence>
<evidence type="ECO:0000256" key="6">
    <source>
        <dbReference type="SAM" id="MobiDB-lite"/>
    </source>
</evidence>
<dbReference type="SUPFAM" id="SSF48726">
    <property type="entry name" value="Immunoglobulin"/>
    <property type="match status" value="2"/>
</dbReference>
<dbReference type="Proteomes" id="UP000324091">
    <property type="component" value="Chromosome 20"/>
</dbReference>
<evidence type="ECO:0000256" key="1">
    <source>
        <dbReference type="ARBA" id="ARBA00004435"/>
    </source>
</evidence>
<gene>
    <name evidence="9" type="ORF">D4764_20G0007280</name>
</gene>
<keyword evidence="10" id="KW-1185">Reference proteome</keyword>
<organism evidence="9 10">
    <name type="scientific">Takifugu flavidus</name>
    <name type="common">sansaifugu</name>
    <dbReference type="NCBI Taxonomy" id="433684"/>
    <lineage>
        <taxon>Eukaryota</taxon>
        <taxon>Metazoa</taxon>
        <taxon>Chordata</taxon>
        <taxon>Craniata</taxon>
        <taxon>Vertebrata</taxon>
        <taxon>Euteleostomi</taxon>
        <taxon>Actinopterygii</taxon>
        <taxon>Neopterygii</taxon>
        <taxon>Teleostei</taxon>
        <taxon>Neoteleostei</taxon>
        <taxon>Acanthomorphata</taxon>
        <taxon>Eupercaria</taxon>
        <taxon>Tetraodontiformes</taxon>
        <taxon>Tetradontoidea</taxon>
        <taxon>Tetraodontidae</taxon>
        <taxon>Takifugu</taxon>
    </lineage>
</organism>
<dbReference type="InterPro" id="IPR052307">
    <property type="entry name" value="EJ_Adhesion_Regulator"/>
</dbReference>
<dbReference type="GO" id="GO:0005912">
    <property type="term" value="C:adherens junction"/>
    <property type="evidence" value="ECO:0007669"/>
    <property type="project" value="UniProtKB-SubCell"/>
</dbReference>
<feature type="compositionally biased region" description="Basic and acidic residues" evidence="6">
    <location>
        <begin position="254"/>
        <end position="263"/>
    </location>
</feature>
<evidence type="ECO:0000313" key="10">
    <source>
        <dbReference type="Proteomes" id="UP000324091"/>
    </source>
</evidence>
<dbReference type="AlphaFoldDB" id="A0A5C6NI06"/>
<dbReference type="GO" id="GO:0005923">
    <property type="term" value="C:bicellular tight junction"/>
    <property type="evidence" value="ECO:0007669"/>
    <property type="project" value="UniProtKB-SubCell"/>
</dbReference>
<evidence type="ECO:0000259" key="8">
    <source>
        <dbReference type="PROSITE" id="PS50835"/>
    </source>
</evidence>
<protein>
    <submittedName>
        <fullName evidence="9">Coxsackievirus and adenovirus receptor-like protein</fullName>
    </submittedName>
</protein>
<keyword evidence="7" id="KW-1133">Transmembrane helix</keyword>
<name>A0A5C6NI06_9TELE</name>
<dbReference type="InterPro" id="IPR013106">
    <property type="entry name" value="Ig_V-set"/>
</dbReference>
<dbReference type="GO" id="GO:0016323">
    <property type="term" value="C:basolateral plasma membrane"/>
    <property type="evidence" value="ECO:0007669"/>
    <property type="project" value="UniProtKB-SubCell"/>
</dbReference>
<keyword evidence="7" id="KW-0472">Membrane</keyword>
<keyword evidence="3" id="KW-0796">Tight junction</keyword>
<evidence type="ECO:0000256" key="3">
    <source>
        <dbReference type="ARBA" id="ARBA00022427"/>
    </source>
</evidence>
<dbReference type="Gene3D" id="2.60.40.10">
    <property type="entry name" value="Immunoglobulins"/>
    <property type="match status" value="2"/>
</dbReference>
<dbReference type="PROSITE" id="PS50835">
    <property type="entry name" value="IG_LIKE"/>
    <property type="match status" value="2"/>
</dbReference>
<dbReference type="EMBL" id="RHFK02000013">
    <property type="protein sequence ID" value="TWW66696.1"/>
    <property type="molecule type" value="Genomic_DNA"/>
</dbReference>
<dbReference type="InterPro" id="IPR036179">
    <property type="entry name" value="Ig-like_dom_sf"/>
</dbReference>
<dbReference type="InterPro" id="IPR003599">
    <property type="entry name" value="Ig_sub"/>
</dbReference>
<keyword evidence="7" id="KW-0812">Transmembrane</keyword>
<feature type="transmembrane region" description="Helical" evidence="7">
    <location>
        <begin position="219"/>
        <end position="243"/>
    </location>
</feature>